<evidence type="ECO:0000313" key="4">
    <source>
        <dbReference type="EMBL" id="SHM47256.1"/>
    </source>
</evidence>
<dbReference type="InterPro" id="IPR032466">
    <property type="entry name" value="Metal_Hydrolase"/>
</dbReference>
<dbReference type="Pfam" id="PF07969">
    <property type="entry name" value="Amidohydro_3"/>
    <property type="match status" value="1"/>
</dbReference>
<keyword evidence="5" id="KW-1185">Reference proteome</keyword>
<evidence type="ECO:0000313" key="5">
    <source>
        <dbReference type="Proteomes" id="UP000186002"/>
    </source>
</evidence>
<organism evidence="4 5">
    <name type="scientific">Roseibium suaedae</name>
    <dbReference type="NCBI Taxonomy" id="735517"/>
    <lineage>
        <taxon>Bacteria</taxon>
        <taxon>Pseudomonadati</taxon>
        <taxon>Pseudomonadota</taxon>
        <taxon>Alphaproteobacteria</taxon>
        <taxon>Hyphomicrobiales</taxon>
        <taxon>Stappiaceae</taxon>
        <taxon>Roseibium</taxon>
    </lineage>
</organism>
<evidence type="ECO:0000259" key="3">
    <source>
        <dbReference type="Pfam" id="PF07969"/>
    </source>
</evidence>
<proteinExistence type="predicted"/>
<keyword evidence="2" id="KW-0378">Hydrolase</keyword>
<dbReference type="SUPFAM" id="SSF51556">
    <property type="entry name" value="Metallo-dependent hydrolases"/>
    <property type="match status" value="1"/>
</dbReference>
<dbReference type="GO" id="GO:0046872">
    <property type="term" value="F:metal ion binding"/>
    <property type="evidence" value="ECO:0007669"/>
    <property type="project" value="UniProtKB-KW"/>
</dbReference>
<accession>A0A1M7J2P5</accession>
<dbReference type="Gene3D" id="3.20.20.140">
    <property type="entry name" value="Metal-dependent hydrolases"/>
    <property type="match status" value="1"/>
</dbReference>
<dbReference type="GO" id="GO:0004131">
    <property type="term" value="F:cytosine deaminase activity"/>
    <property type="evidence" value="ECO:0007669"/>
    <property type="project" value="TreeGrafter"/>
</dbReference>
<name>A0A1M7J2P5_9HYPH</name>
<dbReference type="InterPro" id="IPR011059">
    <property type="entry name" value="Metal-dep_hydrolase_composite"/>
</dbReference>
<feature type="domain" description="Amidohydrolase 3" evidence="3">
    <location>
        <begin position="213"/>
        <end position="422"/>
    </location>
</feature>
<dbReference type="GO" id="GO:0035888">
    <property type="term" value="F:isoguanine deaminase activity"/>
    <property type="evidence" value="ECO:0007669"/>
    <property type="project" value="TreeGrafter"/>
</dbReference>
<dbReference type="SUPFAM" id="SSF51338">
    <property type="entry name" value="Composite domain of metallo-dependent hydrolases"/>
    <property type="match status" value="1"/>
</dbReference>
<keyword evidence="1" id="KW-0479">Metal-binding</keyword>
<evidence type="ECO:0000256" key="2">
    <source>
        <dbReference type="ARBA" id="ARBA00022801"/>
    </source>
</evidence>
<sequence length="443" mass="48448">MARFEDLVSGDLRIRNGTVPACLIGGKDAVSIGSEDLVRVDLDVEKGKVVRLAPKGQLDQTGQGLLDLDGGMILPALVDMHTHLDKGHIWPRRPNPDGTFASALSSVGADRIASWTAEDVRTRMEFSLKCAYVHGTSVVRTHIDSLPPQDEVSWPVFKEIREAWAGRITLQGSCLFGIDRLITEPEFLGSIAGRVKEAGGILGAVTYMIPDLETHLDAILMAAMERGLDVDFHVDETKDPEARTLRAIAEAVLRTGYSGKVVCGHCCSLARQDEAEADETMDLVAKAGLGIVSLPMCNMYLQDREAGRTPRWRGVTLLHEMRSRGTPVAVASDNTRDPFYAYGDLDLIEVYSQATRILQLDHPIGDWITTVTTSPARMLGVEAGVIECGLPADLILFRTRDWSELMSRPGGPRHVLRAGRSVTETLPDYRELDTLMQHSGALA</sequence>
<dbReference type="Gene3D" id="2.30.40.10">
    <property type="entry name" value="Urease, subunit C, domain 1"/>
    <property type="match status" value="1"/>
</dbReference>
<dbReference type="AlphaFoldDB" id="A0A1M7J2P5"/>
<dbReference type="PANTHER" id="PTHR32027">
    <property type="entry name" value="CYTOSINE DEAMINASE"/>
    <property type="match status" value="1"/>
</dbReference>
<dbReference type="InterPro" id="IPR052349">
    <property type="entry name" value="Metallo-hydrolase_Enzymes"/>
</dbReference>
<dbReference type="STRING" id="735517.SAMN05444272_2712"/>
<gene>
    <name evidence="4" type="ORF">SAMN05444272_2712</name>
</gene>
<protein>
    <submittedName>
        <fullName evidence="4">Cytosine deaminase</fullName>
    </submittedName>
</protein>
<dbReference type="OrthoDB" id="9815027at2"/>
<dbReference type="InterPro" id="IPR013108">
    <property type="entry name" value="Amidohydro_3"/>
</dbReference>
<dbReference type="RefSeq" id="WP_073013679.1">
    <property type="nucleotide sequence ID" value="NZ_FRBW01000002.1"/>
</dbReference>
<dbReference type="GO" id="GO:0006209">
    <property type="term" value="P:cytosine catabolic process"/>
    <property type="evidence" value="ECO:0007669"/>
    <property type="project" value="TreeGrafter"/>
</dbReference>
<dbReference type="NCBIfam" id="NF005759">
    <property type="entry name" value="PRK07583.1"/>
    <property type="match status" value="1"/>
</dbReference>
<dbReference type="EMBL" id="FRBW01000002">
    <property type="protein sequence ID" value="SHM47256.1"/>
    <property type="molecule type" value="Genomic_DNA"/>
</dbReference>
<reference evidence="4 5" key="1">
    <citation type="submission" date="2016-11" db="EMBL/GenBank/DDBJ databases">
        <authorList>
            <person name="Jaros S."/>
            <person name="Januszkiewicz K."/>
            <person name="Wedrychowicz H."/>
        </authorList>
    </citation>
    <scope>NUCLEOTIDE SEQUENCE [LARGE SCALE GENOMIC DNA]</scope>
    <source>
        <strain evidence="4 5">DSM 22153</strain>
    </source>
</reference>
<evidence type="ECO:0000256" key="1">
    <source>
        <dbReference type="ARBA" id="ARBA00022723"/>
    </source>
</evidence>
<dbReference type="Proteomes" id="UP000186002">
    <property type="component" value="Unassembled WGS sequence"/>
</dbReference>
<dbReference type="CDD" id="cd01293">
    <property type="entry name" value="Bact_CD"/>
    <property type="match status" value="1"/>
</dbReference>
<dbReference type="FunFam" id="3.20.20.140:FF:000019">
    <property type="entry name" value="Cytosine deaminase"/>
    <property type="match status" value="1"/>
</dbReference>
<dbReference type="PANTHER" id="PTHR32027:SF0">
    <property type="entry name" value="CYTOSINE DEAMINASE"/>
    <property type="match status" value="1"/>
</dbReference>